<feature type="domain" description="VOC" evidence="3">
    <location>
        <begin position="44"/>
        <end position="174"/>
    </location>
</feature>
<dbReference type="InterPro" id="IPR051785">
    <property type="entry name" value="MMCE/EMCE_epimerase"/>
</dbReference>
<dbReference type="CDD" id="cd07249">
    <property type="entry name" value="MMCE"/>
    <property type="match status" value="1"/>
</dbReference>
<dbReference type="Pfam" id="PF13669">
    <property type="entry name" value="Glyoxalase_4"/>
    <property type="match status" value="1"/>
</dbReference>
<keyword evidence="5" id="KW-1185">Reference proteome</keyword>
<evidence type="ECO:0000313" key="4">
    <source>
        <dbReference type="Ensembl" id="ENSEBUP00000016393.1"/>
    </source>
</evidence>
<dbReference type="GO" id="GO:0046491">
    <property type="term" value="P:L-methylmalonyl-CoA metabolic process"/>
    <property type="evidence" value="ECO:0007669"/>
    <property type="project" value="TreeGrafter"/>
</dbReference>
<proteinExistence type="inferred from homology"/>
<dbReference type="PROSITE" id="PS51819">
    <property type="entry name" value="VOC"/>
    <property type="match status" value="1"/>
</dbReference>
<reference evidence="4" key="1">
    <citation type="submission" date="2025-08" db="UniProtKB">
        <authorList>
            <consortium name="Ensembl"/>
        </authorList>
    </citation>
    <scope>IDENTIFICATION</scope>
</reference>
<dbReference type="SUPFAM" id="SSF54593">
    <property type="entry name" value="Glyoxalase/Bleomycin resistance protein/Dihydroxybiphenyl dioxygenase"/>
    <property type="match status" value="1"/>
</dbReference>
<evidence type="ECO:0000259" key="3">
    <source>
        <dbReference type="PROSITE" id="PS51819"/>
    </source>
</evidence>
<dbReference type="InterPro" id="IPR017515">
    <property type="entry name" value="MeMalonyl-CoA_epimerase"/>
</dbReference>
<dbReference type="Proteomes" id="UP000694388">
    <property type="component" value="Unplaced"/>
</dbReference>
<keyword evidence="2" id="KW-0479">Metal-binding</keyword>
<dbReference type="Ensembl" id="ENSEBUT00000016969.1">
    <property type="protein sequence ID" value="ENSEBUP00000016393.1"/>
    <property type="gene ID" value="ENSEBUG00000010290.1"/>
</dbReference>
<protein>
    <submittedName>
        <fullName evidence="4">Methylmalonyl CoA epimerase</fullName>
    </submittedName>
</protein>
<name>A0A8C4QJE4_EPTBU</name>
<dbReference type="GO" id="GO:0005739">
    <property type="term" value="C:mitochondrion"/>
    <property type="evidence" value="ECO:0007669"/>
    <property type="project" value="TreeGrafter"/>
</dbReference>
<dbReference type="GO" id="GO:0004493">
    <property type="term" value="F:methylmalonyl-CoA epimerase activity"/>
    <property type="evidence" value="ECO:0007669"/>
    <property type="project" value="TreeGrafter"/>
</dbReference>
<comment type="similarity">
    <text evidence="1">Belongs to the methylmalonyl-CoA epimerase family.</text>
</comment>
<dbReference type="InterPro" id="IPR037523">
    <property type="entry name" value="VOC_core"/>
</dbReference>
<sequence length="174" mass="18901">MASWFRAGRLAAKLGPSSVTPRALHSAQCLRNQAIDPRVWALGRLDHVGVAVPDVDAACLYLPVLILFGQVSEARSHPEHGIRCVFIDFGNSMLELIEPLGEASPLQGFIERNKGGGLHHICLEVNDLDAAARQLSDLKIRLVSPKPRPGAHGKNVLFLHPKDCQGVLVELQQA</sequence>
<dbReference type="OMA" id="FYRATYG"/>
<evidence type="ECO:0000256" key="2">
    <source>
        <dbReference type="ARBA" id="ARBA00022723"/>
    </source>
</evidence>
<dbReference type="NCBIfam" id="TIGR03081">
    <property type="entry name" value="metmalonyl_epim"/>
    <property type="match status" value="1"/>
</dbReference>
<dbReference type="PANTHER" id="PTHR43048">
    <property type="entry name" value="METHYLMALONYL-COA EPIMERASE"/>
    <property type="match status" value="1"/>
</dbReference>
<dbReference type="GeneTree" id="ENSGT00940000153941"/>
<accession>A0A8C4QJE4</accession>
<dbReference type="AlphaFoldDB" id="A0A8C4QJE4"/>
<evidence type="ECO:0000313" key="5">
    <source>
        <dbReference type="Proteomes" id="UP000694388"/>
    </source>
</evidence>
<dbReference type="GO" id="GO:0046872">
    <property type="term" value="F:metal ion binding"/>
    <property type="evidence" value="ECO:0007669"/>
    <property type="project" value="UniProtKB-KW"/>
</dbReference>
<reference evidence="4" key="2">
    <citation type="submission" date="2025-09" db="UniProtKB">
        <authorList>
            <consortium name="Ensembl"/>
        </authorList>
    </citation>
    <scope>IDENTIFICATION</scope>
</reference>
<evidence type="ECO:0000256" key="1">
    <source>
        <dbReference type="ARBA" id="ARBA00009308"/>
    </source>
</evidence>
<dbReference type="InterPro" id="IPR029068">
    <property type="entry name" value="Glyas_Bleomycin-R_OHBP_Dase"/>
</dbReference>
<organism evidence="4 5">
    <name type="scientific">Eptatretus burgeri</name>
    <name type="common">Inshore hagfish</name>
    <dbReference type="NCBI Taxonomy" id="7764"/>
    <lineage>
        <taxon>Eukaryota</taxon>
        <taxon>Metazoa</taxon>
        <taxon>Chordata</taxon>
        <taxon>Craniata</taxon>
        <taxon>Vertebrata</taxon>
        <taxon>Cyclostomata</taxon>
        <taxon>Myxini</taxon>
        <taxon>Myxiniformes</taxon>
        <taxon>Myxinidae</taxon>
        <taxon>Eptatretinae</taxon>
        <taxon>Eptatretus</taxon>
    </lineage>
</organism>
<dbReference type="PANTHER" id="PTHR43048:SF3">
    <property type="entry name" value="METHYLMALONYL-COA EPIMERASE, MITOCHONDRIAL"/>
    <property type="match status" value="1"/>
</dbReference>
<dbReference type="Gene3D" id="3.10.180.10">
    <property type="entry name" value="2,3-Dihydroxybiphenyl 1,2-Dioxygenase, domain 1"/>
    <property type="match status" value="1"/>
</dbReference>